<dbReference type="EMBL" id="JYDU01000046">
    <property type="protein sequence ID" value="KRX96192.1"/>
    <property type="molecule type" value="Genomic_DNA"/>
</dbReference>
<evidence type="ECO:0000313" key="2">
    <source>
        <dbReference type="Proteomes" id="UP000054815"/>
    </source>
</evidence>
<reference evidence="1 2" key="1">
    <citation type="submission" date="2015-01" db="EMBL/GenBank/DDBJ databases">
        <title>Evolution of Trichinella species and genotypes.</title>
        <authorList>
            <person name="Korhonen P.K."/>
            <person name="Edoardo P."/>
            <person name="Giuseppe L.R."/>
            <person name="Gasser R.B."/>
        </authorList>
    </citation>
    <scope>NUCLEOTIDE SEQUENCE [LARGE SCALE GENOMIC DNA]</scope>
    <source>
        <strain evidence="1">ISS141</strain>
    </source>
</reference>
<accession>A0A0V0Y884</accession>
<name>A0A0V0Y884_TRIPS</name>
<evidence type="ECO:0000313" key="1">
    <source>
        <dbReference type="EMBL" id="KRX96192.1"/>
    </source>
</evidence>
<comment type="caution">
    <text evidence="1">The sequence shown here is derived from an EMBL/GenBank/DDBJ whole genome shotgun (WGS) entry which is preliminary data.</text>
</comment>
<dbReference type="AlphaFoldDB" id="A0A0V0Y884"/>
<proteinExistence type="predicted"/>
<protein>
    <submittedName>
        <fullName evidence="1">Uncharacterized protein</fullName>
    </submittedName>
</protein>
<organism evidence="1 2">
    <name type="scientific">Trichinella pseudospiralis</name>
    <name type="common">Parasitic roundworm</name>
    <dbReference type="NCBI Taxonomy" id="6337"/>
    <lineage>
        <taxon>Eukaryota</taxon>
        <taxon>Metazoa</taxon>
        <taxon>Ecdysozoa</taxon>
        <taxon>Nematoda</taxon>
        <taxon>Enoplea</taxon>
        <taxon>Dorylaimia</taxon>
        <taxon>Trichinellida</taxon>
        <taxon>Trichinellidae</taxon>
        <taxon>Trichinella</taxon>
    </lineage>
</organism>
<dbReference type="Proteomes" id="UP000054815">
    <property type="component" value="Unassembled WGS sequence"/>
</dbReference>
<gene>
    <name evidence="1" type="ORF">T4E_638</name>
</gene>
<sequence>MCSQKNNSLVCRCWRDQSVKIPSWNCPKFHRIRKTEHGNQNNAPAMNDRPPATTMRLYYTSREKRCGIWLRFTYRSCSNLARRKTAAERNCQQSRIFVTCDLTPSLLRFWDIKAMRITPEESVPKEDVKDLGKLEESLSFDGERYPVCFPWIPGHPDLPFNFNQARRQLIAVERHLKGCGKDSLDYLSPMRQYLDNSWTEAAPGPVN</sequence>